<dbReference type="Gene3D" id="3.40.50.300">
    <property type="entry name" value="P-loop containing nucleotide triphosphate hydrolases"/>
    <property type="match status" value="1"/>
</dbReference>
<evidence type="ECO:0000259" key="1">
    <source>
        <dbReference type="Pfam" id="PF05729"/>
    </source>
</evidence>
<gene>
    <name evidence="2" type="ORF">AOB57_005895</name>
</gene>
<accession>A0A660HRD3</accession>
<evidence type="ECO:0000313" key="2">
    <source>
        <dbReference type="EMBL" id="AYK14782.1"/>
    </source>
</evidence>
<reference evidence="2 3" key="1">
    <citation type="journal article" date="2016" name="Int. J. Syst. Evol. Microbiol.">
        <title>Methanosarcina flavescens sp. nov., a methanogenic archaeon isolated from a full-scale anaerobic digester.</title>
        <authorList>
            <person name="Kern T."/>
            <person name="Fischer M.A."/>
            <person name="Deppenmeier U."/>
            <person name="Schmitz R.A."/>
            <person name="Rother M."/>
        </authorList>
    </citation>
    <scope>NUCLEOTIDE SEQUENCE [LARGE SCALE GENOMIC DNA]</scope>
    <source>
        <strain evidence="2 3">E03.2</strain>
    </source>
</reference>
<organism evidence="2 3">
    <name type="scientific">Methanosarcina flavescens</name>
    <dbReference type="NCBI Taxonomy" id="1715806"/>
    <lineage>
        <taxon>Archaea</taxon>
        <taxon>Methanobacteriati</taxon>
        <taxon>Methanobacteriota</taxon>
        <taxon>Stenosarchaea group</taxon>
        <taxon>Methanomicrobia</taxon>
        <taxon>Methanosarcinales</taxon>
        <taxon>Methanosarcinaceae</taxon>
        <taxon>Methanosarcina</taxon>
    </lineage>
</organism>
<proteinExistence type="predicted"/>
<dbReference type="SUPFAM" id="SSF52540">
    <property type="entry name" value="P-loop containing nucleoside triphosphate hydrolases"/>
    <property type="match status" value="1"/>
</dbReference>
<dbReference type="InterPro" id="IPR027417">
    <property type="entry name" value="P-loop_NTPase"/>
</dbReference>
<dbReference type="EMBL" id="CP032683">
    <property type="protein sequence ID" value="AYK14782.1"/>
    <property type="molecule type" value="Genomic_DNA"/>
</dbReference>
<dbReference type="Proteomes" id="UP000053087">
    <property type="component" value="Chromosome"/>
</dbReference>
<name>A0A660HRD3_9EURY</name>
<sequence>MSTEPNNLHNECRKQYSTSLDIERILKWCEFDTPRTLEQNFGIPDDFEFFDANIQDKVLTDLANPEGGIKVFCGKPGSGKSTYLSKLNQVLTEKGVIVFRHHYYLSSKDPSQSERLVSQRVIEGIKAQFKEYSKELGCLANKNSTNISLREFILQLAHYFYEKGQSFVIIIDGLDHVLRYSDSSELTSFLKEICFPQSGLWLIFGTQEISKSYLPQIIFDKCPEDQWIEIKGLSEYSVKNIILKNTIELKLPIHELHIKSLSERIYELTEGNPLHLRYTLYQLKTNCENGFVTVYDCENIIPYEKDIEKYYTTLWKQLPEVSKTIALVISSVEFSFHEKELFELLSSITSSPFGITSDYNSISHLLFKNKRILSIYHSSFELFVLSQPEFEQQKLFLKKAIRKWLVESDYEDLKWAELKKLAYELGDPKELLGIDREWLIEAICYPRCCEKIISQLSLAVKAAFENNLFDKAFELGTLMEYYVDSFRFREIQSSKIWQESFKRRNPDLSYIDVNKLSWERVFRSQNRDTDMDFISSPSKHIQLIAEMSEKQGNFDLISVSIDKLAEFHSNLKVLNKENMNAEIPQLAVSTIKTVSLDRKHDVKRIYSYIKQFSDSGWSAELFGIYVSSLLKTDQILKIEELIELATENADRQEILDKCVENDLELNRQQFLEIVYSIKHEDLDNLCLLYLLLNGKRISYIPPLPTYEEFPYKVPMLETGKRIERSKIFSNNFILGLIYGILNEDLDIKYWTQDIQKRWPLEIMSQIFASSLEISKNIVDHRNPSFICLFENIAKVGSLSYPHNRDLYELQECLRIALSNCLKVIYIYKCKLGFSFLFDDIELNNVIFERNYYNESDLLQFLLSFNKPVISNEVYTKFVSDEKNRWKQTIVNFSERADHYSDLAKLAGIHKDKENQDYFLKSAAINLLGYHYHKDMYLDRVLDSIKLCQKAGSLSIENWIQRISPAIEHINEYTDQDHTRYFPIDYAEILWEHDPRLLYKYYFCIVEKENWFLASYLFRYILRSLNFDQDEDLALAFTALDEYSLDELRSMAEENTDVKRVLEIVEISIGKIEYPKNEPSNIYSESQAHDYSEIEPDTFVELVNSLKSDWEKDNFLVNCFKHWLDEQKYDNNKIYRTFVRYIDEHGIKGVSYRVLDVLFPLIYEFESNMAFKYLDSLESDWEKDTILADCVTLWLDEQNYDKSKIYQVLVQYISERGLKNLSYRVLDILFPLTYEFDSSMAFEYVCLAQAENYWFTYTTDREKFIEKCNFVKKYYPERYMEFYSESIKRSFNILGRKENFFVPIPRSIEFFSIFEELKTMEKITNASVNFVDFLMGDLEFSPIKWTDSGDIDKIDLLLQRFEYPNEFVIEGARLGIDKLKENPLMHEIILKRIENKRVIL</sequence>
<dbReference type="KEGG" id="mfz:AOB57_005895"/>
<keyword evidence="3" id="KW-1185">Reference proteome</keyword>
<dbReference type="Pfam" id="PF05729">
    <property type="entry name" value="NACHT"/>
    <property type="match status" value="1"/>
</dbReference>
<evidence type="ECO:0000313" key="3">
    <source>
        <dbReference type="Proteomes" id="UP000053087"/>
    </source>
</evidence>
<dbReference type="InterPro" id="IPR007111">
    <property type="entry name" value="NACHT_NTPase"/>
</dbReference>
<protein>
    <submittedName>
        <fullName evidence="2">NACHT domain-containing protein</fullName>
    </submittedName>
</protein>
<feature type="domain" description="NACHT" evidence="1">
    <location>
        <begin position="72"/>
        <end position="245"/>
    </location>
</feature>